<feature type="region of interest" description="Disordered" evidence="1">
    <location>
        <begin position="1"/>
        <end position="24"/>
    </location>
</feature>
<proteinExistence type="predicted"/>
<evidence type="ECO:0000256" key="1">
    <source>
        <dbReference type="SAM" id="MobiDB-lite"/>
    </source>
</evidence>
<protein>
    <submittedName>
        <fullName evidence="2">Uncharacterized protein</fullName>
    </submittedName>
</protein>
<accession>A0AAU8DRW9</accession>
<dbReference type="EMBL" id="CP159218">
    <property type="protein sequence ID" value="XCG64498.1"/>
    <property type="molecule type" value="Genomic_DNA"/>
</dbReference>
<name>A0AAU8DRW9_9ACTN</name>
<organism evidence="2">
    <name type="scientific">Nakamurella sp. A5-74</name>
    <dbReference type="NCBI Taxonomy" id="3158264"/>
    <lineage>
        <taxon>Bacteria</taxon>
        <taxon>Bacillati</taxon>
        <taxon>Actinomycetota</taxon>
        <taxon>Actinomycetes</taxon>
        <taxon>Nakamurellales</taxon>
        <taxon>Nakamurellaceae</taxon>
        <taxon>Nakamurella</taxon>
    </lineage>
</organism>
<reference evidence="2" key="1">
    <citation type="submission" date="2024-05" db="EMBL/GenBank/DDBJ databases">
        <authorList>
            <person name="Cai S.Y."/>
            <person name="Jin L.M."/>
            <person name="Li H.R."/>
        </authorList>
    </citation>
    <scope>NUCLEOTIDE SEQUENCE</scope>
    <source>
        <strain evidence="2">A5-74</strain>
    </source>
</reference>
<evidence type="ECO:0000313" key="2">
    <source>
        <dbReference type="EMBL" id="XCG64498.1"/>
    </source>
</evidence>
<gene>
    <name evidence="2" type="ORF">ABLG96_03925</name>
</gene>
<sequence>MSDQFASARRTHCPSPWEPARPLGTRWTRMSDSVRFLAAVAGFATGGRTSRPR</sequence>
<dbReference type="AlphaFoldDB" id="A0AAU8DRW9"/>
<dbReference type="RefSeq" id="WP_353650111.1">
    <property type="nucleotide sequence ID" value="NZ_CP159218.1"/>
</dbReference>